<evidence type="ECO:0000256" key="1">
    <source>
        <dbReference type="ARBA" id="ARBA00022737"/>
    </source>
</evidence>
<dbReference type="Proteomes" id="UP001152798">
    <property type="component" value="Chromosome 5"/>
</dbReference>
<protein>
    <recommendedName>
        <fullName evidence="7">Hemicentin-1</fullName>
    </recommendedName>
</protein>
<dbReference type="SUPFAM" id="SSF82895">
    <property type="entry name" value="TSP-1 type 1 repeat"/>
    <property type="match status" value="4"/>
</dbReference>
<evidence type="ECO:0008006" key="7">
    <source>
        <dbReference type="Google" id="ProtNLM"/>
    </source>
</evidence>
<dbReference type="InterPro" id="IPR013320">
    <property type="entry name" value="ConA-like_dom_sf"/>
</dbReference>
<reference evidence="5" key="1">
    <citation type="submission" date="2022-01" db="EMBL/GenBank/DDBJ databases">
        <authorList>
            <person name="King R."/>
        </authorList>
    </citation>
    <scope>NUCLEOTIDE SEQUENCE</scope>
</reference>
<keyword evidence="6" id="KW-1185">Reference proteome</keyword>
<dbReference type="PROSITE" id="PS50092">
    <property type="entry name" value="TSP1"/>
    <property type="match status" value="4"/>
</dbReference>
<dbReference type="Gene3D" id="2.20.100.10">
    <property type="entry name" value="Thrombospondin type-1 (TSP1) repeat"/>
    <property type="match status" value="4"/>
</dbReference>
<feature type="transmembrane region" description="Helical" evidence="3">
    <location>
        <begin position="868"/>
        <end position="890"/>
    </location>
</feature>
<organism evidence="5 6">
    <name type="scientific">Nezara viridula</name>
    <name type="common">Southern green stink bug</name>
    <name type="synonym">Cimex viridulus</name>
    <dbReference type="NCBI Taxonomy" id="85310"/>
    <lineage>
        <taxon>Eukaryota</taxon>
        <taxon>Metazoa</taxon>
        <taxon>Ecdysozoa</taxon>
        <taxon>Arthropoda</taxon>
        <taxon>Hexapoda</taxon>
        <taxon>Insecta</taxon>
        <taxon>Pterygota</taxon>
        <taxon>Neoptera</taxon>
        <taxon>Paraneoptera</taxon>
        <taxon>Hemiptera</taxon>
        <taxon>Heteroptera</taxon>
        <taxon>Panheteroptera</taxon>
        <taxon>Pentatomomorpha</taxon>
        <taxon>Pentatomoidea</taxon>
        <taxon>Pentatomidae</taxon>
        <taxon>Pentatominae</taxon>
        <taxon>Nezara</taxon>
    </lineage>
</organism>
<feature type="chain" id="PRO_5040301994" description="Hemicentin-1" evidence="4">
    <location>
        <begin position="20"/>
        <end position="951"/>
    </location>
</feature>
<evidence type="ECO:0000256" key="3">
    <source>
        <dbReference type="SAM" id="Phobius"/>
    </source>
</evidence>
<evidence type="ECO:0000256" key="2">
    <source>
        <dbReference type="ARBA" id="ARBA00023157"/>
    </source>
</evidence>
<dbReference type="Gene3D" id="2.60.120.200">
    <property type="match status" value="1"/>
</dbReference>
<dbReference type="SMART" id="SM00209">
    <property type="entry name" value="TSP1"/>
    <property type="match status" value="4"/>
</dbReference>
<keyword evidence="4" id="KW-0732">Signal</keyword>
<dbReference type="PRINTS" id="PR01705">
    <property type="entry name" value="TSP1REPEAT"/>
</dbReference>
<accession>A0A9P0MTB6</accession>
<keyword evidence="3" id="KW-0812">Transmembrane</keyword>
<evidence type="ECO:0000256" key="4">
    <source>
        <dbReference type="SAM" id="SignalP"/>
    </source>
</evidence>
<dbReference type="PANTHER" id="PTHR22906">
    <property type="entry name" value="PROPERDIN"/>
    <property type="match status" value="1"/>
</dbReference>
<gene>
    <name evidence="5" type="ORF">NEZAVI_LOCUS11373</name>
</gene>
<evidence type="ECO:0000313" key="5">
    <source>
        <dbReference type="EMBL" id="CAH1402581.1"/>
    </source>
</evidence>
<dbReference type="InterPro" id="IPR000884">
    <property type="entry name" value="TSP1_rpt"/>
</dbReference>
<dbReference type="EMBL" id="OV725081">
    <property type="protein sequence ID" value="CAH1402581.1"/>
    <property type="molecule type" value="Genomic_DNA"/>
</dbReference>
<feature type="signal peptide" evidence="4">
    <location>
        <begin position="1"/>
        <end position="19"/>
    </location>
</feature>
<dbReference type="FunFam" id="2.20.100.10:FF:000001">
    <property type="entry name" value="semaphorin-5A isoform X1"/>
    <property type="match status" value="2"/>
</dbReference>
<dbReference type="AlphaFoldDB" id="A0A9P0MTB6"/>
<dbReference type="PANTHER" id="PTHR22906:SF48">
    <property type="entry name" value="THROMBOSPONDIN TYPE 1 DOMAIN PROTEIN"/>
    <property type="match status" value="1"/>
</dbReference>
<dbReference type="InterPro" id="IPR036383">
    <property type="entry name" value="TSP1_rpt_sf"/>
</dbReference>
<evidence type="ECO:0000313" key="6">
    <source>
        <dbReference type="Proteomes" id="UP001152798"/>
    </source>
</evidence>
<keyword evidence="3" id="KW-1133">Transmembrane helix</keyword>
<sequence length="951" mass="108297">MEVLWLLIIFIKQFQWVYMNYDFRQEVIRRLECSFEDSDYGCPMNGEWSNWGEWGDCIGECGQVGLRERFRKCNNPVPIFGGESCVGPSRSTLECRMPGCSEEEYYALTVCDAFRSSEFKVLHNFHKYYPALIQRCLLAECHYSVVKNILLNQTSRYWNALHCVKHNNGCPVPGGWSQWGKWSECSAHSGIGKRIRCRTCDSPKPTSLKLACKGANCSVETCQNPHFKDPPRGEWEDWSHWSQCTATCGQGLRERVRFCNVLEEAAVTPPGFDNTSGEDSCRPWMSRKYCCPRRIKRSTGQHSFCIGPHTEIEPCFLKLCAVDGEWSEWEPWSQCSSACGVGVQSRSRACSSPPVSGGGSGCFGPYTWIRHCYLGPCHVSNREVTVFSGNGALYYRKTGHSSRLLHIYVHLKPFGLNGDVLVRSPTSCPQSRVKARLSLAAGYLVFVASSCSCHVTLVSSRPVKMFNWLKVLITVTSHGAQMRLDDSEHYYKKAFSSSMKLPNFDSEMVVGGNFSGHIQTLCINFVHREMKSSPKLISEEKYIYPSSIANVIFENTESDEGRSLNDLIFVPCGSNTVFSVELVVKTASQDGIVMLIRHVSDTKYLILSFEPRRVLLRLLTNDCIHECFQAIESHVGHWTYIAIDFDAEKTWGLAVNGGLRKIVKNCNVNLLISCSDYILVGDVVEIIHKLEDTNKILIDNLIIRKISGVLGYVRVNKKIMDLHNLPAMVERGNTPLSSEAISYTRHYEEIEIVYGQELNLTCYYGLYNDKEQNSFSSIDSDENEPLWIKVDTPLVPNDTGLMDNIGIRYTIINNGEVTMLKIFNYSSREAVEGFYSCWIPRLINDSIVLTYGITVIDLKVEFSSFSTFILRILSYLLFIIYVSTIIWLLFEYERSCKTRNGIFSSISVVKELSSTHICEISHDYSLRFILNIKSMIKKRKKRRIRLRRIKK</sequence>
<dbReference type="OrthoDB" id="446173at2759"/>
<dbReference type="InterPro" id="IPR052065">
    <property type="entry name" value="Compl_asym_regulator"/>
</dbReference>
<dbReference type="Pfam" id="PF00090">
    <property type="entry name" value="TSP_1"/>
    <property type="match status" value="4"/>
</dbReference>
<keyword evidence="2" id="KW-1015">Disulfide bond</keyword>
<proteinExistence type="predicted"/>
<dbReference type="SUPFAM" id="SSF49899">
    <property type="entry name" value="Concanavalin A-like lectins/glucanases"/>
    <property type="match status" value="2"/>
</dbReference>
<keyword evidence="1" id="KW-0677">Repeat</keyword>
<keyword evidence="3" id="KW-0472">Membrane</keyword>
<name>A0A9P0MTB6_NEZVI</name>